<proteinExistence type="predicted"/>
<dbReference type="RefSeq" id="WP_226174291.1">
    <property type="nucleotide sequence ID" value="NZ_JAJADR010000002.1"/>
</dbReference>
<evidence type="ECO:0000259" key="2">
    <source>
        <dbReference type="Pfam" id="PF14534"/>
    </source>
</evidence>
<organism evidence="3 4">
    <name type="scientific">Hymenobacter lucidus</name>
    <dbReference type="NCBI Taxonomy" id="2880930"/>
    <lineage>
        <taxon>Bacteria</taxon>
        <taxon>Pseudomonadati</taxon>
        <taxon>Bacteroidota</taxon>
        <taxon>Cytophagia</taxon>
        <taxon>Cytophagales</taxon>
        <taxon>Hymenobacteraceae</taxon>
        <taxon>Hymenobacter</taxon>
    </lineage>
</organism>
<dbReference type="Proteomes" id="UP001165296">
    <property type="component" value="Unassembled WGS sequence"/>
</dbReference>
<evidence type="ECO:0000256" key="1">
    <source>
        <dbReference type="SAM" id="SignalP"/>
    </source>
</evidence>
<name>A0ABS8AT54_9BACT</name>
<evidence type="ECO:0000313" key="4">
    <source>
        <dbReference type="Proteomes" id="UP001165296"/>
    </source>
</evidence>
<dbReference type="InterPro" id="IPR032710">
    <property type="entry name" value="NTF2-like_dom_sf"/>
</dbReference>
<gene>
    <name evidence="3" type="ORF">LGH74_07930</name>
</gene>
<feature type="chain" id="PRO_5047213479" evidence="1">
    <location>
        <begin position="23"/>
        <end position="285"/>
    </location>
</feature>
<keyword evidence="1" id="KW-0732">Signal</keyword>
<feature type="signal peptide" evidence="1">
    <location>
        <begin position="1"/>
        <end position="22"/>
    </location>
</feature>
<dbReference type="EMBL" id="JAJADR010000002">
    <property type="protein sequence ID" value="MCB2407901.1"/>
    <property type="molecule type" value="Genomic_DNA"/>
</dbReference>
<dbReference type="SUPFAM" id="SSF54427">
    <property type="entry name" value="NTF2-like"/>
    <property type="match status" value="2"/>
</dbReference>
<dbReference type="Gene3D" id="3.10.450.50">
    <property type="match status" value="2"/>
</dbReference>
<dbReference type="Pfam" id="PF14534">
    <property type="entry name" value="DUF4440"/>
    <property type="match status" value="1"/>
</dbReference>
<accession>A0ABS8AT54</accession>
<reference evidence="3" key="1">
    <citation type="submission" date="2021-10" db="EMBL/GenBank/DDBJ databases">
        <authorList>
            <person name="Dean J.D."/>
            <person name="Kim M.K."/>
            <person name="Newey C.N."/>
            <person name="Stoker T.S."/>
            <person name="Thompson D.W."/>
            <person name="Grose J.H."/>
        </authorList>
    </citation>
    <scope>NUCLEOTIDE SEQUENCE</scope>
    <source>
        <strain evidence="3">BT178</strain>
    </source>
</reference>
<keyword evidence="4" id="KW-1185">Reference proteome</keyword>
<protein>
    <submittedName>
        <fullName evidence="3">Nuclear transport factor 2 family protein</fullName>
    </submittedName>
</protein>
<feature type="domain" description="DUF4440" evidence="2">
    <location>
        <begin position="31"/>
        <end position="130"/>
    </location>
</feature>
<evidence type="ECO:0000313" key="3">
    <source>
        <dbReference type="EMBL" id="MCB2407901.1"/>
    </source>
</evidence>
<dbReference type="InterPro" id="IPR027843">
    <property type="entry name" value="DUF4440"/>
</dbReference>
<comment type="caution">
    <text evidence="3">The sequence shown here is derived from an EMBL/GenBank/DDBJ whole genome shotgun (WGS) entry which is preliminary data.</text>
</comment>
<sequence>MKALLRSGFLLAILSTTLNAHAQQPLEQMVAAERAFAQAALQTTTRQAFLASMADSAIMFNNGQPELGKPGWQKRPEQPNAPKLRWAPAFASMAGSGELGYTTGPWYIEQPNGQRMAHGQFFTIWGRQPDGSFRFLVDVGVSHPAPATVELPTQVVTASTAPAKARPKSLPPLDEQLSAAVQQLGAGKGYAGLLSAQARLLRETHPPLTTPSAIAPVLATDPARRFTVRGQGLSGAGDFAYTYGTYLAPQTPADQGGYLHVWQQEARGWRLVAEVLTPAAPKPKP</sequence>